<evidence type="ECO:0000256" key="4">
    <source>
        <dbReference type="ARBA" id="ARBA00022737"/>
    </source>
</evidence>
<feature type="signal peptide" evidence="11">
    <location>
        <begin position="1"/>
        <end position="17"/>
    </location>
</feature>
<dbReference type="Pfam" id="PF23144">
    <property type="entry name" value="Fn3_PTPRU"/>
    <property type="match status" value="1"/>
</dbReference>
<sequence>MRCLIYVLLLIYYHILAFDEDLDYLDVHVIEATEVTNDHIVIKWVLPQAISDVATSLWLRASTITGVASDRDSLLVKVSYNQTEYKFERLLGNTTYRVSIEAFAEQQSLWYTSTLITTSLAALNWLPAPSDLTLIEHGSNFMEVSWITPIVSQTRKQALVNQHVISVFQYHPETRSFTKVTSVSVRIPTTRFAVEHLRPQSVYNITVQAGTDFGYGDLMWAAFSTLAVDEPSVLELQSRTPNSLTVKWPQGWLSTQDSSFTIKGSTIHSVDGSSKEISISSFIAAGKRPQYILRNLNPGATMNVTISTRVRPPTVQRLNSVLTKPVVAKKSAWAVFSTLPQGEYVVTEPRIAAETDSAVSIVWRPVDHQNAVQYQIRYTPNDGGASSEGELLSEAQLVCPKFGCEWNCALLYNLARRPRDYSFDVRAKVDGVWNKWVPIARRAWNLLERVCSINPPPSIVENEGRVEYMREVRLATSQNVEAWRYLLVVDRRASSDRDRHITAIDMARLSDKATSDHEQTPYYITAAFSAQEIEDKKVFRIGDGKVYGGYLNYPLENRYENPSWTLIPISQTENEIMEPRLKSCGINEEGVVECDMSVAQIISFVPWWSILGVVLAFLLILLLLSLLVIRLFCCKPKLHSSSPSQVPRSASPVPDPPETLRSETTSSIRFLREECPRCVSPHRSQRSLTGLTTGLSNRQLSMPGTNNNSYLLDDESLMLMIDRNV</sequence>
<evidence type="ECO:0000256" key="6">
    <source>
        <dbReference type="ARBA" id="ARBA00023136"/>
    </source>
</evidence>
<keyword evidence="4" id="KW-0677">Repeat</keyword>
<dbReference type="WBParaSite" id="L893_g4393.t1">
    <property type="protein sequence ID" value="L893_g4393.t1"/>
    <property type="gene ID" value="L893_g4393"/>
</dbReference>
<feature type="domain" description="Fibronectin type-III" evidence="12">
    <location>
        <begin position="128"/>
        <end position="231"/>
    </location>
</feature>
<evidence type="ECO:0000313" key="14">
    <source>
        <dbReference type="WBParaSite" id="L893_g4393.t1"/>
    </source>
</evidence>
<evidence type="ECO:0000256" key="5">
    <source>
        <dbReference type="ARBA" id="ARBA00022989"/>
    </source>
</evidence>
<evidence type="ECO:0000256" key="2">
    <source>
        <dbReference type="ARBA" id="ARBA00022692"/>
    </source>
</evidence>
<dbReference type="InterPro" id="IPR051622">
    <property type="entry name" value="R-tyr_protein_phosphatases"/>
</dbReference>
<dbReference type="InterPro" id="IPR013783">
    <property type="entry name" value="Ig-like_fold"/>
</dbReference>
<proteinExistence type="predicted"/>
<dbReference type="InterPro" id="IPR003961">
    <property type="entry name" value="FN3_dom"/>
</dbReference>
<keyword evidence="8" id="KW-0325">Glycoprotein</keyword>
<keyword evidence="7" id="KW-1015">Disulfide bond</keyword>
<keyword evidence="2 10" id="KW-0812">Transmembrane</keyword>
<evidence type="ECO:0000256" key="11">
    <source>
        <dbReference type="SAM" id="SignalP"/>
    </source>
</evidence>
<dbReference type="CDD" id="cd00063">
    <property type="entry name" value="FN3"/>
    <property type="match status" value="2"/>
</dbReference>
<evidence type="ECO:0000256" key="1">
    <source>
        <dbReference type="ARBA" id="ARBA00004479"/>
    </source>
</evidence>
<feature type="transmembrane region" description="Helical" evidence="10">
    <location>
        <begin position="607"/>
        <end position="633"/>
    </location>
</feature>
<dbReference type="SUPFAM" id="SSF49265">
    <property type="entry name" value="Fibronectin type III"/>
    <property type="match status" value="2"/>
</dbReference>
<keyword evidence="5 10" id="KW-1133">Transmembrane helix</keyword>
<evidence type="ECO:0000256" key="3">
    <source>
        <dbReference type="ARBA" id="ARBA00022729"/>
    </source>
</evidence>
<evidence type="ECO:0000259" key="12">
    <source>
        <dbReference type="PROSITE" id="PS50853"/>
    </source>
</evidence>
<dbReference type="AlphaFoldDB" id="A0A1I8ACN1"/>
<dbReference type="InterPro" id="IPR036116">
    <property type="entry name" value="FN3_sf"/>
</dbReference>
<reference evidence="14" key="1">
    <citation type="submission" date="2016-11" db="UniProtKB">
        <authorList>
            <consortium name="WormBaseParasite"/>
        </authorList>
    </citation>
    <scope>IDENTIFICATION</scope>
</reference>
<keyword evidence="6 10" id="KW-0472">Membrane</keyword>
<dbReference type="Pfam" id="PF00041">
    <property type="entry name" value="fn3"/>
    <property type="match status" value="1"/>
</dbReference>
<dbReference type="InterPro" id="IPR057598">
    <property type="entry name" value="Fn3_PTPRU"/>
</dbReference>
<comment type="subcellular location">
    <subcellularLocation>
        <location evidence="1">Membrane</location>
        <topology evidence="1">Single-pass type I membrane protein</topology>
    </subcellularLocation>
</comment>
<keyword evidence="13" id="KW-1185">Reference proteome</keyword>
<dbReference type="Gene3D" id="2.60.40.10">
    <property type="entry name" value="Immunoglobulins"/>
    <property type="match status" value="2"/>
</dbReference>
<dbReference type="PANTHER" id="PTHR24051:SF9">
    <property type="entry name" value="FIBRONECTIN TYPE-III DOMAIN-CONTAINING PROTEIN"/>
    <property type="match status" value="1"/>
</dbReference>
<organism evidence="13 14">
    <name type="scientific">Steinernema glaseri</name>
    <dbReference type="NCBI Taxonomy" id="37863"/>
    <lineage>
        <taxon>Eukaryota</taxon>
        <taxon>Metazoa</taxon>
        <taxon>Ecdysozoa</taxon>
        <taxon>Nematoda</taxon>
        <taxon>Chromadorea</taxon>
        <taxon>Rhabditida</taxon>
        <taxon>Tylenchina</taxon>
        <taxon>Panagrolaimomorpha</taxon>
        <taxon>Strongyloidoidea</taxon>
        <taxon>Steinernematidae</taxon>
        <taxon>Steinernema</taxon>
    </lineage>
</organism>
<name>A0A1I8ACN1_9BILA</name>
<dbReference type="PANTHER" id="PTHR24051">
    <property type="entry name" value="SUSHI DOMAIN-CONTAINING PROTEIN 1"/>
    <property type="match status" value="1"/>
</dbReference>
<evidence type="ECO:0000256" key="8">
    <source>
        <dbReference type="ARBA" id="ARBA00023180"/>
    </source>
</evidence>
<keyword evidence="3 11" id="KW-0732">Signal</keyword>
<evidence type="ECO:0000313" key="13">
    <source>
        <dbReference type="Proteomes" id="UP000095287"/>
    </source>
</evidence>
<evidence type="ECO:0000256" key="7">
    <source>
        <dbReference type="ARBA" id="ARBA00023157"/>
    </source>
</evidence>
<feature type="region of interest" description="Disordered" evidence="9">
    <location>
        <begin position="639"/>
        <end position="663"/>
    </location>
</feature>
<evidence type="ECO:0000256" key="9">
    <source>
        <dbReference type="SAM" id="MobiDB-lite"/>
    </source>
</evidence>
<protein>
    <submittedName>
        <fullName evidence="14">Fibronectin type-III domain-containing protein</fullName>
    </submittedName>
</protein>
<accession>A0A1I8ACN1</accession>
<evidence type="ECO:0000256" key="10">
    <source>
        <dbReference type="SAM" id="Phobius"/>
    </source>
</evidence>
<dbReference type="GO" id="GO:0016020">
    <property type="term" value="C:membrane"/>
    <property type="evidence" value="ECO:0007669"/>
    <property type="project" value="UniProtKB-SubCell"/>
</dbReference>
<dbReference type="Proteomes" id="UP000095287">
    <property type="component" value="Unplaced"/>
</dbReference>
<feature type="chain" id="PRO_5009314543" evidence="11">
    <location>
        <begin position="18"/>
        <end position="725"/>
    </location>
</feature>
<dbReference type="SMART" id="SM00060">
    <property type="entry name" value="FN3"/>
    <property type="match status" value="4"/>
</dbReference>
<dbReference type="PROSITE" id="PS50853">
    <property type="entry name" value="FN3"/>
    <property type="match status" value="1"/>
</dbReference>
<feature type="compositionally biased region" description="Low complexity" evidence="9">
    <location>
        <begin position="640"/>
        <end position="652"/>
    </location>
</feature>